<comment type="caution">
    <text evidence="2">The sequence shown here is derived from an EMBL/GenBank/DDBJ whole genome shotgun (WGS) entry which is preliminary data.</text>
</comment>
<evidence type="ECO:0000313" key="2">
    <source>
        <dbReference type="EMBL" id="MDR6939599.1"/>
    </source>
</evidence>
<keyword evidence="3" id="KW-1185">Reference proteome</keyword>
<dbReference type="EMBL" id="JAVDUJ010000001">
    <property type="protein sequence ID" value="MDR6939599.1"/>
    <property type="molecule type" value="Genomic_DNA"/>
</dbReference>
<dbReference type="Gene3D" id="1.10.3210.10">
    <property type="entry name" value="Hypothetical protein af1432"/>
    <property type="match status" value="1"/>
</dbReference>
<gene>
    <name evidence="2" type="ORF">J2S36_001142</name>
</gene>
<sequence>MDSFGRFPDFAQLRAFLVQSLREYLFSITEKSAAARKYRFEHCLRVAQIGRQVALADSTPHQPIDPDSLEIGCLLHDIGKWDALVPVDHGRAGALRAYRLLRDAGLAQSVCQELAQGIAMHVDGIWNPGENGGTFTNRKGEKYFVFDHAPSFLARLIGQCDDIDRFSTYRIFDTLHYFKFLELDSAAQIQWIDQYLEKLAIESEKLRDTASLRQRWQENIDYQRRYFQRLRKEIAGSIAP</sequence>
<name>A0ABU1T2L1_9ACTO</name>
<dbReference type="InterPro" id="IPR003607">
    <property type="entry name" value="HD/PDEase_dom"/>
</dbReference>
<feature type="domain" description="HD/PDEase" evidence="1">
    <location>
        <begin position="35"/>
        <end position="175"/>
    </location>
</feature>
<accession>A0ABU1T2L1</accession>
<dbReference type="Proteomes" id="UP001266099">
    <property type="component" value="Unassembled WGS sequence"/>
</dbReference>
<dbReference type="SMART" id="SM00471">
    <property type="entry name" value="HDc"/>
    <property type="match status" value="1"/>
</dbReference>
<protein>
    <recommendedName>
        <fullName evidence="1">HD/PDEase domain-containing protein</fullName>
    </recommendedName>
</protein>
<evidence type="ECO:0000313" key="3">
    <source>
        <dbReference type="Proteomes" id="UP001266099"/>
    </source>
</evidence>
<proteinExistence type="predicted"/>
<reference evidence="2 3" key="1">
    <citation type="submission" date="2023-07" db="EMBL/GenBank/DDBJ databases">
        <title>Sequencing the genomes of 1000 actinobacteria strains.</title>
        <authorList>
            <person name="Klenk H.-P."/>
        </authorList>
    </citation>
    <scope>NUCLEOTIDE SEQUENCE [LARGE SCALE GENOMIC DNA]</scope>
    <source>
        <strain evidence="2 3">DSM 15539</strain>
    </source>
</reference>
<dbReference type="InterPro" id="IPR006674">
    <property type="entry name" value="HD_domain"/>
</dbReference>
<dbReference type="Pfam" id="PF01966">
    <property type="entry name" value="HD"/>
    <property type="match status" value="1"/>
</dbReference>
<dbReference type="RefSeq" id="WP_309956395.1">
    <property type="nucleotide sequence ID" value="NZ_JAVDUJ010000001.1"/>
</dbReference>
<dbReference type="CDD" id="cd00077">
    <property type="entry name" value="HDc"/>
    <property type="match status" value="1"/>
</dbReference>
<dbReference type="SUPFAM" id="SSF109604">
    <property type="entry name" value="HD-domain/PDEase-like"/>
    <property type="match status" value="1"/>
</dbReference>
<organism evidence="2 3">
    <name type="scientific">Arcanobacterium hippocoleae</name>
    <dbReference type="NCBI Taxonomy" id="149017"/>
    <lineage>
        <taxon>Bacteria</taxon>
        <taxon>Bacillati</taxon>
        <taxon>Actinomycetota</taxon>
        <taxon>Actinomycetes</taxon>
        <taxon>Actinomycetales</taxon>
        <taxon>Actinomycetaceae</taxon>
        <taxon>Arcanobacterium</taxon>
    </lineage>
</organism>
<evidence type="ECO:0000259" key="1">
    <source>
        <dbReference type="SMART" id="SM00471"/>
    </source>
</evidence>